<feature type="transmembrane region" description="Helical" evidence="5">
    <location>
        <begin position="25"/>
        <end position="47"/>
    </location>
</feature>
<evidence type="ECO:0000256" key="4">
    <source>
        <dbReference type="ARBA" id="ARBA00023136"/>
    </source>
</evidence>
<comment type="caution">
    <text evidence="7">The sequence shown here is derived from an EMBL/GenBank/DDBJ whole genome shotgun (WGS) entry which is preliminary data.</text>
</comment>
<keyword evidence="3 5" id="KW-1133">Transmembrane helix</keyword>
<evidence type="ECO:0000313" key="8">
    <source>
        <dbReference type="Proteomes" id="UP000614601"/>
    </source>
</evidence>
<evidence type="ECO:0000256" key="3">
    <source>
        <dbReference type="ARBA" id="ARBA00022989"/>
    </source>
</evidence>
<dbReference type="GO" id="GO:0006506">
    <property type="term" value="P:GPI anchor biosynthetic process"/>
    <property type="evidence" value="ECO:0007669"/>
    <property type="project" value="TreeGrafter"/>
</dbReference>
<evidence type="ECO:0000259" key="6">
    <source>
        <dbReference type="Pfam" id="PF08510"/>
    </source>
</evidence>
<gene>
    <name evidence="7" type="ORF">BOKJ2_LOCUS4042</name>
</gene>
<dbReference type="GO" id="GO:0016020">
    <property type="term" value="C:membrane"/>
    <property type="evidence" value="ECO:0007669"/>
    <property type="project" value="UniProtKB-SubCell"/>
</dbReference>
<dbReference type="EMBL" id="CAJFCW020000002">
    <property type="protein sequence ID" value="CAG9095099.1"/>
    <property type="molecule type" value="Genomic_DNA"/>
</dbReference>
<name>A0A811K7V3_9BILA</name>
<keyword evidence="8" id="KW-1185">Reference proteome</keyword>
<dbReference type="InterPro" id="IPR013717">
    <property type="entry name" value="PIG-P"/>
</dbReference>
<dbReference type="PANTHER" id="PTHR46346:SF1">
    <property type="entry name" value="PHOSPHATIDYLINOSITOL N-ACETYLGLUCOSAMINYLTRANSFERASE SUBUNIT P"/>
    <property type="match status" value="1"/>
</dbReference>
<evidence type="ECO:0000256" key="1">
    <source>
        <dbReference type="ARBA" id="ARBA00004141"/>
    </source>
</evidence>
<dbReference type="Proteomes" id="UP000783686">
    <property type="component" value="Unassembled WGS sequence"/>
</dbReference>
<evidence type="ECO:0000256" key="5">
    <source>
        <dbReference type="SAM" id="Phobius"/>
    </source>
</evidence>
<evidence type="ECO:0000313" key="7">
    <source>
        <dbReference type="EMBL" id="CAD5212117.1"/>
    </source>
</evidence>
<protein>
    <recommendedName>
        <fullName evidence="6">PIG-P domain-containing protein</fullName>
    </recommendedName>
</protein>
<dbReference type="PANTHER" id="PTHR46346">
    <property type="entry name" value="PHOSPHATIDYLINOSITOL N-ACETYLGLUCOSAMINYLTRANSFERASE SUBUNIT P"/>
    <property type="match status" value="1"/>
</dbReference>
<proteinExistence type="predicted"/>
<accession>A0A811K7V3</accession>
<reference evidence="7" key="1">
    <citation type="submission" date="2020-09" db="EMBL/GenBank/DDBJ databases">
        <authorList>
            <person name="Kikuchi T."/>
        </authorList>
    </citation>
    <scope>NUCLEOTIDE SEQUENCE</scope>
    <source>
        <strain evidence="7">SH1</strain>
    </source>
</reference>
<keyword evidence="4 5" id="KW-0472">Membrane</keyword>
<dbReference type="InterPro" id="IPR052263">
    <property type="entry name" value="GPI_Anchor_Biosynth"/>
</dbReference>
<dbReference type="GO" id="GO:0005783">
    <property type="term" value="C:endoplasmic reticulum"/>
    <property type="evidence" value="ECO:0007669"/>
    <property type="project" value="TreeGrafter"/>
</dbReference>
<sequence length="108" mass="12671">MFREREKANQNLEADLPNPYPPRAIYGLACCFAGFILYSVYFCWAYVPDYLLQYTGFTYLPAKYWAVALPFAFVCLVFLYPLLLFLWTAYHSIGLYERGSTVDNDFRD</sequence>
<keyword evidence="2 5" id="KW-0812">Transmembrane</keyword>
<comment type="subcellular location">
    <subcellularLocation>
        <location evidence="1">Membrane</location>
        <topology evidence="1">Multi-pass membrane protein</topology>
    </subcellularLocation>
</comment>
<dbReference type="EMBL" id="CAJFDH010000002">
    <property type="protein sequence ID" value="CAD5212117.1"/>
    <property type="molecule type" value="Genomic_DNA"/>
</dbReference>
<evidence type="ECO:0000256" key="2">
    <source>
        <dbReference type="ARBA" id="ARBA00022692"/>
    </source>
</evidence>
<dbReference type="OrthoDB" id="690928at2759"/>
<feature type="transmembrane region" description="Helical" evidence="5">
    <location>
        <begin position="67"/>
        <end position="90"/>
    </location>
</feature>
<dbReference type="Pfam" id="PF08510">
    <property type="entry name" value="PIG-P"/>
    <property type="match status" value="1"/>
</dbReference>
<dbReference type="Proteomes" id="UP000614601">
    <property type="component" value="Unassembled WGS sequence"/>
</dbReference>
<organism evidence="7 8">
    <name type="scientific">Bursaphelenchus okinawaensis</name>
    <dbReference type="NCBI Taxonomy" id="465554"/>
    <lineage>
        <taxon>Eukaryota</taxon>
        <taxon>Metazoa</taxon>
        <taxon>Ecdysozoa</taxon>
        <taxon>Nematoda</taxon>
        <taxon>Chromadorea</taxon>
        <taxon>Rhabditida</taxon>
        <taxon>Tylenchina</taxon>
        <taxon>Tylenchomorpha</taxon>
        <taxon>Aphelenchoidea</taxon>
        <taxon>Aphelenchoididae</taxon>
        <taxon>Bursaphelenchus</taxon>
    </lineage>
</organism>
<feature type="domain" description="PIG-P" evidence="6">
    <location>
        <begin position="23"/>
        <end position="91"/>
    </location>
</feature>
<dbReference type="AlphaFoldDB" id="A0A811K7V3"/>